<evidence type="ECO:0000256" key="4">
    <source>
        <dbReference type="ARBA" id="ARBA00022617"/>
    </source>
</evidence>
<dbReference type="GO" id="GO:0016020">
    <property type="term" value="C:membrane"/>
    <property type="evidence" value="ECO:0007669"/>
    <property type="project" value="UniProtKB-SubCell"/>
</dbReference>
<comment type="subcellular location">
    <subcellularLocation>
        <location evidence="2">Membrane</location>
        <topology evidence="2">Multi-pass membrane protein</topology>
    </subcellularLocation>
</comment>
<dbReference type="STRING" id="554065.E1ZGL9"/>
<dbReference type="AlphaFoldDB" id="E1ZGL9"/>
<keyword evidence="8 11" id="KW-1133">Transmembrane helix</keyword>
<keyword evidence="5 11" id="KW-0812">Transmembrane</keyword>
<organism evidence="14">
    <name type="scientific">Chlorella variabilis</name>
    <name type="common">Green alga</name>
    <dbReference type="NCBI Taxonomy" id="554065"/>
    <lineage>
        <taxon>Eukaryota</taxon>
        <taxon>Viridiplantae</taxon>
        <taxon>Chlorophyta</taxon>
        <taxon>core chlorophytes</taxon>
        <taxon>Trebouxiophyceae</taxon>
        <taxon>Chlorellales</taxon>
        <taxon>Chlorellaceae</taxon>
        <taxon>Chlorella clade</taxon>
        <taxon>Chlorella</taxon>
    </lineage>
</organism>
<proteinExistence type="predicted"/>
<keyword evidence="9" id="KW-0408">Iron</keyword>
<keyword evidence="6" id="KW-0479">Metal-binding</keyword>
<evidence type="ECO:0000256" key="2">
    <source>
        <dbReference type="ARBA" id="ARBA00004141"/>
    </source>
</evidence>
<dbReference type="InParanoid" id="E1ZGL9"/>
<feature type="non-terminal residue" evidence="13">
    <location>
        <position position="153"/>
    </location>
</feature>
<evidence type="ECO:0000256" key="10">
    <source>
        <dbReference type="ARBA" id="ARBA00023136"/>
    </source>
</evidence>
<keyword evidence="10 11" id="KW-0472">Membrane</keyword>
<name>E1ZGL9_CHLVA</name>
<reference evidence="13 14" key="1">
    <citation type="journal article" date="2010" name="Plant Cell">
        <title>The Chlorella variabilis NC64A genome reveals adaptation to photosymbiosis, coevolution with viruses, and cryptic sex.</title>
        <authorList>
            <person name="Blanc G."/>
            <person name="Duncan G."/>
            <person name="Agarkova I."/>
            <person name="Borodovsky M."/>
            <person name="Gurnon J."/>
            <person name="Kuo A."/>
            <person name="Lindquist E."/>
            <person name="Lucas S."/>
            <person name="Pangilinan J."/>
            <person name="Polle J."/>
            <person name="Salamov A."/>
            <person name="Terry A."/>
            <person name="Yamada T."/>
            <person name="Dunigan D.D."/>
            <person name="Grigoriev I.V."/>
            <person name="Claverie J.M."/>
            <person name="Van Etten J.L."/>
        </authorList>
    </citation>
    <scope>NUCLEOTIDE SEQUENCE [LARGE SCALE GENOMIC DNA]</scope>
    <source>
        <strain evidence="13 14">NC64A</strain>
    </source>
</reference>
<dbReference type="InterPro" id="IPR043205">
    <property type="entry name" value="CYB561/CYBRD1-like"/>
</dbReference>
<dbReference type="Pfam" id="PF03188">
    <property type="entry name" value="Cytochrom_B561"/>
    <property type="match status" value="1"/>
</dbReference>
<evidence type="ECO:0000256" key="11">
    <source>
        <dbReference type="SAM" id="Phobius"/>
    </source>
</evidence>
<dbReference type="RefSeq" id="XP_005846882.1">
    <property type="nucleotide sequence ID" value="XM_005846820.1"/>
</dbReference>
<sequence length="153" mass="16635">DGESNDTSQLFNWHPLLLTLGFPVLMAEAVLAYRAPLVPVKDRAHSKAYHFLLHTAALICTVLGVVAAFKSHTLKRPAPVPNLYSAHSWMGMAVLSLLTFQYLMGAGAYVWPKLPLGQRRALGPLHSYLGKSIFVAGLATMAAGIQEKQVGRL</sequence>
<keyword evidence="7" id="KW-0249">Electron transport</keyword>
<feature type="transmembrane region" description="Helical" evidence="11">
    <location>
        <begin position="48"/>
        <end position="69"/>
    </location>
</feature>
<evidence type="ECO:0000256" key="9">
    <source>
        <dbReference type="ARBA" id="ARBA00023004"/>
    </source>
</evidence>
<dbReference type="PROSITE" id="PS50939">
    <property type="entry name" value="CYTOCHROME_B561"/>
    <property type="match status" value="1"/>
</dbReference>
<dbReference type="SMART" id="SM00665">
    <property type="entry name" value="B561"/>
    <property type="match status" value="1"/>
</dbReference>
<evidence type="ECO:0000256" key="7">
    <source>
        <dbReference type="ARBA" id="ARBA00022982"/>
    </source>
</evidence>
<gene>
    <name evidence="13" type="ORF">CHLNCDRAFT_12290</name>
</gene>
<evidence type="ECO:0000256" key="3">
    <source>
        <dbReference type="ARBA" id="ARBA00022448"/>
    </source>
</evidence>
<keyword evidence="4" id="KW-0349">Heme</keyword>
<dbReference type="OMA" id="MGREISH"/>
<protein>
    <recommendedName>
        <fullName evidence="12">Cytochrome b561 domain-containing protein</fullName>
    </recommendedName>
</protein>
<evidence type="ECO:0000256" key="8">
    <source>
        <dbReference type="ARBA" id="ARBA00022989"/>
    </source>
</evidence>
<dbReference type="InterPro" id="IPR006593">
    <property type="entry name" value="Cyt_b561/ferric_Rdtase_TM"/>
</dbReference>
<dbReference type="KEGG" id="cvr:CHLNCDRAFT_12290"/>
<dbReference type="Gene3D" id="1.20.120.1770">
    <property type="match status" value="1"/>
</dbReference>
<keyword evidence="3" id="KW-0813">Transport</keyword>
<comment type="cofactor">
    <cofactor evidence="1">
        <name>heme b</name>
        <dbReference type="ChEBI" id="CHEBI:60344"/>
    </cofactor>
</comment>
<dbReference type="GO" id="GO:0016491">
    <property type="term" value="F:oxidoreductase activity"/>
    <property type="evidence" value="ECO:0007669"/>
    <property type="project" value="InterPro"/>
</dbReference>
<evidence type="ECO:0000259" key="12">
    <source>
        <dbReference type="PROSITE" id="PS50939"/>
    </source>
</evidence>
<feature type="non-terminal residue" evidence="13">
    <location>
        <position position="1"/>
    </location>
</feature>
<evidence type="ECO:0000256" key="5">
    <source>
        <dbReference type="ARBA" id="ARBA00022692"/>
    </source>
</evidence>
<dbReference type="PANTHER" id="PTHR10106:SF0">
    <property type="entry name" value="LD36721P"/>
    <property type="match status" value="1"/>
</dbReference>
<feature type="transmembrane region" description="Helical" evidence="11">
    <location>
        <begin position="16"/>
        <end position="36"/>
    </location>
</feature>
<evidence type="ECO:0000256" key="1">
    <source>
        <dbReference type="ARBA" id="ARBA00001970"/>
    </source>
</evidence>
<evidence type="ECO:0000313" key="14">
    <source>
        <dbReference type="Proteomes" id="UP000008141"/>
    </source>
</evidence>
<dbReference type="OrthoDB" id="907479at2759"/>
<dbReference type="GeneID" id="17354401"/>
<evidence type="ECO:0000313" key="13">
    <source>
        <dbReference type="EMBL" id="EFN54780.1"/>
    </source>
</evidence>
<dbReference type="GO" id="GO:0046872">
    <property type="term" value="F:metal ion binding"/>
    <property type="evidence" value="ECO:0007669"/>
    <property type="project" value="UniProtKB-KW"/>
</dbReference>
<dbReference type="Proteomes" id="UP000008141">
    <property type="component" value="Unassembled WGS sequence"/>
</dbReference>
<dbReference type="eggNOG" id="KOG1619">
    <property type="taxonomic scope" value="Eukaryota"/>
</dbReference>
<feature type="domain" description="Cytochrome b561" evidence="12">
    <location>
        <begin position="1"/>
        <end position="153"/>
    </location>
</feature>
<keyword evidence="14" id="KW-1185">Reference proteome</keyword>
<feature type="transmembrane region" description="Helical" evidence="11">
    <location>
        <begin position="89"/>
        <end position="111"/>
    </location>
</feature>
<evidence type="ECO:0000256" key="6">
    <source>
        <dbReference type="ARBA" id="ARBA00022723"/>
    </source>
</evidence>
<dbReference type="EMBL" id="GL433846">
    <property type="protein sequence ID" value="EFN54780.1"/>
    <property type="molecule type" value="Genomic_DNA"/>
</dbReference>
<accession>E1ZGL9</accession>
<dbReference type="PANTHER" id="PTHR10106">
    <property type="entry name" value="CYTOCHROME B561-RELATED"/>
    <property type="match status" value="1"/>
</dbReference>
<dbReference type="FunCoup" id="E1ZGL9">
    <property type="interactions" value="922"/>
</dbReference>